<evidence type="ECO:0000256" key="1">
    <source>
        <dbReference type="SAM" id="SignalP"/>
    </source>
</evidence>
<feature type="chain" id="PRO_5042969351" evidence="1">
    <location>
        <begin position="19"/>
        <end position="287"/>
    </location>
</feature>
<evidence type="ECO:0000313" key="2">
    <source>
        <dbReference type="EMBL" id="KAK7078142.1"/>
    </source>
</evidence>
<gene>
    <name evidence="2" type="ORF">SK128_000372</name>
</gene>
<name>A0AAN9ABQ5_HALRR</name>
<dbReference type="AlphaFoldDB" id="A0AAN9ABQ5"/>
<feature type="signal peptide" evidence="1">
    <location>
        <begin position="1"/>
        <end position="18"/>
    </location>
</feature>
<dbReference type="EMBL" id="JAXCGZ010007990">
    <property type="protein sequence ID" value="KAK7078142.1"/>
    <property type="molecule type" value="Genomic_DNA"/>
</dbReference>
<keyword evidence="3" id="KW-1185">Reference proteome</keyword>
<protein>
    <submittedName>
        <fullName evidence="2">Uncharacterized protein</fullName>
    </submittedName>
</protein>
<accession>A0AAN9ABQ5</accession>
<sequence length="287" mass="32990">MNIIGLVFSIILLLYATSFSFGRQCHQPEDERCNNVRVLGVENESSHTKEILKKLCSAGFAHTEGEQFAVLNLHNDISSNTVDWRVHQSRNYMCDNYWQVDKTVEDELRDWYIQGLPIYPLMNQHLKHGRGRMFKTLFGSDIKWPNYAIATPLYMVQKICDQGGSPSTNMETLFASDGSNIFESSDKFQKFAQTFMGRFSQRDGNECGGQSKDVESYDKWLQPVIQKVLHEMVNSVKKTNGKKCPKELYLVVHRKPYMFEKVLNHDLDQALTSTKCTTTTKVIGYLT</sequence>
<keyword evidence="1" id="KW-0732">Signal</keyword>
<comment type="caution">
    <text evidence="2">The sequence shown here is derived from an EMBL/GenBank/DDBJ whole genome shotgun (WGS) entry which is preliminary data.</text>
</comment>
<reference evidence="2 3" key="1">
    <citation type="submission" date="2023-11" db="EMBL/GenBank/DDBJ databases">
        <title>Halocaridina rubra genome assembly.</title>
        <authorList>
            <person name="Smith C."/>
        </authorList>
    </citation>
    <scope>NUCLEOTIDE SEQUENCE [LARGE SCALE GENOMIC DNA]</scope>
    <source>
        <strain evidence="2">EP-1</strain>
        <tissue evidence="2">Whole</tissue>
    </source>
</reference>
<organism evidence="2 3">
    <name type="scientific">Halocaridina rubra</name>
    <name type="common">Hawaiian red shrimp</name>
    <dbReference type="NCBI Taxonomy" id="373956"/>
    <lineage>
        <taxon>Eukaryota</taxon>
        <taxon>Metazoa</taxon>
        <taxon>Ecdysozoa</taxon>
        <taxon>Arthropoda</taxon>
        <taxon>Crustacea</taxon>
        <taxon>Multicrustacea</taxon>
        <taxon>Malacostraca</taxon>
        <taxon>Eumalacostraca</taxon>
        <taxon>Eucarida</taxon>
        <taxon>Decapoda</taxon>
        <taxon>Pleocyemata</taxon>
        <taxon>Caridea</taxon>
        <taxon>Atyoidea</taxon>
        <taxon>Atyidae</taxon>
        <taxon>Halocaridina</taxon>
    </lineage>
</organism>
<dbReference type="Proteomes" id="UP001381693">
    <property type="component" value="Unassembled WGS sequence"/>
</dbReference>
<evidence type="ECO:0000313" key="3">
    <source>
        <dbReference type="Proteomes" id="UP001381693"/>
    </source>
</evidence>
<proteinExistence type="predicted"/>